<dbReference type="EMBL" id="QLLG01000080">
    <property type="protein sequence ID" value="RMX68306.1"/>
    <property type="molecule type" value="Genomic_DNA"/>
</dbReference>
<evidence type="ECO:0000313" key="2">
    <source>
        <dbReference type="Proteomes" id="UP000282087"/>
    </source>
</evidence>
<evidence type="ECO:0000313" key="1">
    <source>
        <dbReference type="EMBL" id="RMX68306.1"/>
    </source>
</evidence>
<dbReference type="Proteomes" id="UP000282087">
    <property type="component" value="Unassembled WGS sequence"/>
</dbReference>
<keyword evidence="2" id="KW-1185">Reference proteome</keyword>
<proteinExistence type="predicted"/>
<name>A0A3M6VRV9_9STRA</name>
<reference evidence="1 2" key="1">
    <citation type="submission" date="2018-06" db="EMBL/GenBank/DDBJ databases">
        <title>Comparative genomics of downy mildews reveals potential adaptations to biotrophy.</title>
        <authorList>
            <person name="Fletcher K."/>
            <person name="Klosterman S.J."/>
            <person name="Derevnina L."/>
            <person name="Martin F."/>
            <person name="Koike S."/>
            <person name="Reyes Chin-Wo S."/>
            <person name="Mou B."/>
            <person name="Michelmore R."/>
        </authorList>
    </citation>
    <scope>NUCLEOTIDE SEQUENCE [LARGE SCALE GENOMIC DNA]</scope>
    <source>
        <strain evidence="1 2">R14</strain>
    </source>
</reference>
<gene>
    <name evidence="1" type="ORF">DD238_007616</name>
</gene>
<organism evidence="1 2">
    <name type="scientific">Peronospora effusa</name>
    <dbReference type="NCBI Taxonomy" id="542832"/>
    <lineage>
        <taxon>Eukaryota</taxon>
        <taxon>Sar</taxon>
        <taxon>Stramenopiles</taxon>
        <taxon>Oomycota</taxon>
        <taxon>Peronosporomycetes</taxon>
        <taxon>Peronosporales</taxon>
        <taxon>Peronosporaceae</taxon>
        <taxon>Peronospora</taxon>
    </lineage>
</organism>
<comment type="caution">
    <text evidence="1">The sequence shown here is derived from an EMBL/GenBank/DDBJ whole genome shotgun (WGS) entry which is preliminary data.</text>
</comment>
<dbReference type="VEuPathDB" id="FungiDB:DD237_004284"/>
<sequence>MLSRLLEAYDIGPLVVAATRAPKDKVALRVEAEIRDLWFWLGRTPDYAFTNLGLDKAGDTYFDNHLVPFWTSYLTYYNSNLHETLRVSMCSILEKHSRPYLKTQLYTVKNPDVTLHLEEELKNKILKIWTDDETPVVRVLLRVIIVKTEGNENTLYGSALQKAAGVYINRRQ</sequence>
<dbReference type="AlphaFoldDB" id="A0A3M6VRV9"/>
<protein>
    <submittedName>
        <fullName evidence="1">Uncharacterized protein</fullName>
    </submittedName>
</protein>
<accession>A0A3M6VRV9</accession>